<keyword evidence="3" id="KW-0134">Cell wall</keyword>
<evidence type="ECO:0000256" key="3">
    <source>
        <dbReference type="ARBA" id="ARBA00022512"/>
    </source>
</evidence>
<dbReference type="PROSITE" id="PS50847">
    <property type="entry name" value="GRAM_POS_ANCHORING"/>
    <property type="match status" value="1"/>
</dbReference>
<comment type="similarity">
    <text evidence="2">Belongs to the serine-aspartate repeat-containing protein (SDr) family.</text>
</comment>
<gene>
    <name evidence="10" type="ORF">INT76_08030</name>
</gene>
<dbReference type="InterPro" id="IPR041171">
    <property type="entry name" value="SDR_Ig"/>
</dbReference>
<keyword evidence="4" id="KW-0964">Secreted</keyword>
<evidence type="ECO:0000256" key="8">
    <source>
        <dbReference type="SAM" id="Phobius"/>
    </source>
</evidence>
<evidence type="ECO:0000313" key="10">
    <source>
        <dbReference type="EMBL" id="QUE53772.1"/>
    </source>
</evidence>
<comment type="subcellular location">
    <subcellularLocation>
        <location evidence="1">Secreted</location>
        <location evidence="1">Cell wall</location>
        <topology evidence="1">Peptidoglycan-anchor</topology>
    </subcellularLocation>
</comment>
<evidence type="ECO:0000259" key="9">
    <source>
        <dbReference type="PROSITE" id="PS50847"/>
    </source>
</evidence>
<evidence type="ECO:0000256" key="5">
    <source>
        <dbReference type="ARBA" id="ARBA00022729"/>
    </source>
</evidence>
<dbReference type="EMBL" id="CP073084">
    <property type="protein sequence ID" value="QUE53772.1"/>
    <property type="molecule type" value="Genomic_DNA"/>
</dbReference>
<keyword evidence="5" id="KW-0732">Signal</keyword>
<evidence type="ECO:0000256" key="2">
    <source>
        <dbReference type="ARBA" id="ARBA00007257"/>
    </source>
</evidence>
<dbReference type="PANTHER" id="PTHR36108">
    <property type="entry name" value="COLOSSIN-B-RELATED"/>
    <property type="match status" value="1"/>
</dbReference>
<dbReference type="Gene3D" id="2.60.40.10">
    <property type="entry name" value="Immunoglobulins"/>
    <property type="match status" value="10"/>
</dbReference>
<sequence>MKKKIGSWLQLVVLLAGFFLPSLASYRTVEAKTISGIVTSMSVTDAAGNPLTSGLDMWGQFRLYAEFALPNNIVEEGDTTVIQVPNEITFPLTAPFDVRTTGGELVAKGTFDGSTKTVTLTYTSYASGKSNVTGNFFFYGRVDHSVVKTDQDIDLNITVEGTPIYAGKIHYNGPPGQYSSKLEKSGWQDNNDSTKLQYELAINRDMLSFQNVVITDYVRSPGLELVPDSFQVFALDWAWDNGDWTHSNHADLTAQTDIQIASDKRSFTINLGNLTNRGILINYKVKLPYTPVDGEVFLNDAAMNANGSLVEDDTASTTYFVAGGTAEGYVFSIDLTKTDESGQPLAGAVFEVTRDRNGVVVGTITTGTDGKAVFNNLLKDNYTIREVTPPPGYKPLATTIPIGPDDFGTTKVASRTITNEKDAQPKQVSISKINLGGQEIAGAKIKIRDTQGTEVASWTSEAGKSKELTLMPGEYVFHEEAAPNGYLTVTDITFKVNNNGVVSVVNANGNAVFVDQVGKLIITDQYDETPKKVTFSKVNLGGKEIAGAKIVIRDDQGAEVASWTSEADKSKELTLEPGEYVFHEEAAPNGYVAVTDITFKVNYDGSVTVLNANSNAVEYKDGKLVITDQYDTMPKKVTFSKVNLGGEEIAGAEIKIRNTQGTEVASWTSEAGKSKELNLVPGKYVFHEEAAPNGYVAVTDITFQVNYDGSVTVLDTNSNAVEYKDGKLVITDQYDTTPKKVTFSKVNLGGEEIAGAEIKIRNTQGTEVASWTSEADKSKELTLEPGEYVFHEEAAPNGYVAVTDITFKVNYDGSVTVLNANSNAVEYKDGKLVITDQYDETPKKVTFSKVNLGGEEIAGAAIQIFDEQQNKVEEWTSEAGKSKELNLKPGKYVFHEEAAPNGYVAVTDITFQVNYDGSVTVLDTNSNAVEYKDGKLVITDQYDTTPKKVTFSKVNLGGEEIAGAAIQIFDEQQNKVEEWTSEAGKSKELNLKPGKYVFHEEAAPNGYVAVTDITFQVNYDGSVTVLDTNSNAVEYKDGKLVITDQYDTTPKKVTFSKVNLGGEEIAGAAIQIFDEQQNKVEEWISEAGVSKELNLKPGKYVFHEEAAPNGYVAVTDITFQVNYDGSVTVLDTNSNAVEYKDGKLVITDQYDETPKKVTFSKVNLGGEEIAGAAIQIFDEQQNKVEEWTSEAGKSKELNLKPGKYVFHEEAAPNGYVAVTDITFQVNYDGSVTVLDTNSNAVEYKDGKLVITDQYDETPKKVTFSKVNLGGEEIAGAAIQIFDEQQNKVEEWTSEAGKSKELNLKPGKYVFHEEAAPNGYVAVTDITFQVNYDGSVTVLDTNSNAVEYKNGKLVVTDQYAPTTTTTTTETTTVETTTESTTTETTTEETTTEATTTTTSEEATTSEGETTTTTESTTTEEPTTTTSEVTTTEEPTTTTSEETTTTTEEPTTTTSEATTEESTTTTTTTTEEPSVPSTTTEEPPAKPKRVLPSTGDSSTIWTILLGLVILLVSGFGFYFHKKRA</sequence>
<dbReference type="SUPFAM" id="SSF50952">
    <property type="entry name" value="Soluble quinoprotein glucose dehydrogenase"/>
    <property type="match status" value="1"/>
</dbReference>
<evidence type="ECO:0000256" key="6">
    <source>
        <dbReference type="ARBA" id="ARBA00023088"/>
    </source>
</evidence>
<dbReference type="SUPFAM" id="SSF101898">
    <property type="entry name" value="NHL repeat"/>
    <property type="match status" value="1"/>
</dbReference>
<dbReference type="SUPFAM" id="SSF49401">
    <property type="entry name" value="Bacterial adhesins"/>
    <property type="match status" value="2"/>
</dbReference>
<keyword evidence="11" id="KW-1185">Reference proteome</keyword>
<dbReference type="InterPro" id="IPR011041">
    <property type="entry name" value="Quinoprot_gluc/sorb_DH_b-prop"/>
</dbReference>
<dbReference type="Pfam" id="PF00746">
    <property type="entry name" value="Gram_pos_anchor"/>
    <property type="match status" value="1"/>
</dbReference>
<keyword evidence="8" id="KW-0812">Transmembrane</keyword>
<feature type="compositionally biased region" description="Low complexity" evidence="7">
    <location>
        <begin position="1390"/>
        <end position="1480"/>
    </location>
</feature>
<accession>A0ABX7YJF9</accession>
<evidence type="ECO:0000256" key="4">
    <source>
        <dbReference type="ARBA" id="ARBA00022525"/>
    </source>
</evidence>
<dbReference type="RefSeq" id="WP_212569935.1">
    <property type="nucleotide sequence ID" value="NZ_CP073084.1"/>
</dbReference>
<keyword evidence="6" id="KW-0572">Peptidoglycan-anchor</keyword>
<dbReference type="Gene3D" id="2.60.40.1280">
    <property type="match status" value="1"/>
</dbReference>
<dbReference type="PANTHER" id="PTHR36108:SF13">
    <property type="entry name" value="COLOSSIN-B-RELATED"/>
    <property type="match status" value="1"/>
</dbReference>
<dbReference type="Gene3D" id="2.60.40.740">
    <property type="match status" value="1"/>
</dbReference>
<feature type="domain" description="Gram-positive cocci surface proteins LPxTG" evidence="9">
    <location>
        <begin position="1489"/>
        <end position="1522"/>
    </location>
</feature>
<evidence type="ECO:0000313" key="11">
    <source>
        <dbReference type="Proteomes" id="UP000677616"/>
    </source>
</evidence>
<dbReference type="InterPro" id="IPR019931">
    <property type="entry name" value="LPXTG_anchor"/>
</dbReference>
<dbReference type="Proteomes" id="UP000677616">
    <property type="component" value="Chromosome"/>
</dbReference>
<dbReference type="InterPro" id="IPR041033">
    <property type="entry name" value="SpaA_PFL_dom_1"/>
</dbReference>
<dbReference type="InterPro" id="IPR013783">
    <property type="entry name" value="Ig-like_fold"/>
</dbReference>
<evidence type="ECO:0000256" key="1">
    <source>
        <dbReference type="ARBA" id="ARBA00004168"/>
    </source>
</evidence>
<organism evidence="10 11">
    <name type="scientific">Streptococcus oriscaviae</name>
    <dbReference type="NCBI Taxonomy" id="2781599"/>
    <lineage>
        <taxon>Bacteria</taxon>
        <taxon>Bacillati</taxon>
        <taxon>Bacillota</taxon>
        <taxon>Bacilli</taxon>
        <taxon>Lactobacillales</taxon>
        <taxon>Streptococcaceae</taxon>
        <taxon>Streptococcus</taxon>
    </lineage>
</organism>
<keyword evidence="8" id="KW-0472">Membrane</keyword>
<feature type="region of interest" description="Disordered" evidence="7">
    <location>
        <begin position="1362"/>
        <end position="1493"/>
    </location>
</feature>
<reference evidence="10 11" key="1">
    <citation type="submission" date="2021-04" db="EMBL/GenBank/DDBJ databases">
        <title>Complete genome sequence of a novel Streptococcus species.</title>
        <authorList>
            <person name="Teng J.L.L."/>
        </authorList>
    </citation>
    <scope>NUCLEOTIDE SEQUENCE [LARGE SCALE GENOMIC DNA]</scope>
    <source>
        <strain evidence="10 11">HKU75</strain>
    </source>
</reference>
<evidence type="ECO:0000256" key="7">
    <source>
        <dbReference type="SAM" id="MobiDB-lite"/>
    </source>
</evidence>
<dbReference type="InterPro" id="IPR008456">
    <property type="entry name" value="Collagen-bd_dom"/>
</dbReference>
<proteinExistence type="inferred from homology"/>
<keyword evidence="8" id="KW-1133">Transmembrane helix</keyword>
<dbReference type="InterPro" id="IPR011252">
    <property type="entry name" value="Fibrogen-bd_dom1"/>
</dbReference>
<dbReference type="Pfam" id="PF17802">
    <property type="entry name" value="SpaA"/>
    <property type="match status" value="10"/>
</dbReference>
<feature type="transmembrane region" description="Helical" evidence="8">
    <location>
        <begin position="1497"/>
        <end position="1517"/>
    </location>
</feature>
<name>A0ABX7YJF9_9STRE</name>
<dbReference type="Pfam" id="PF17961">
    <property type="entry name" value="Big_8"/>
    <property type="match status" value="1"/>
</dbReference>
<dbReference type="Pfam" id="PF05737">
    <property type="entry name" value="Collagen_bind"/>
    <property type="match status" value="1"/>
</dbReference>
<dbReference type="SUPFAM" id="SSF49478">
    <property type="entry name" value="Cna protein B-type domain"/>
    <property type="match status" value="1"/>
</dbReference>
<feature type="compositionally biased region" description="Low complexity" evidence="7">
    <location>
        <begin position="1362"/>
        <end position="1383"/>
    </location>
</feature>
<dbReference type="InterPro" id="IPR008966">
    <property type="entry name" value="Adhesion_dom_sf"/>
</dbReference>
<protein>
    <submittedName>
        <fullName evidence="10">LPXTG cell wall anchor domain-containing protein</fullName>
    </submittedName>
</protein>
<dbReference type="NCBIfam" id="TIGR01167">
    <property type="entry name" value="LPXTG_anchor"/>
    <property type="match status" value="1"/>
</dbReference>